<evidence type="ECO:0000313" key="1">
    <source>
        <dbReference type="EMBL" id="KAK9236032.1"/>
    </source>
</evidence>
<protein>
    <submittedName>
        <fullName evidence="1">Uncharacterized protein</fullName>
    </submittedName>
</protein>
<evidence type="ECO:0000313" key="2">
    <source>
        <dbReference type="Proteomes" id="UP001433508"/>
    </source>
</evidence>
<sequence length="819" mass="90362">MEWITTLIVSDKANLADIVQFSLLGPSPDDSLDPTCFVYLVPPTYDRQLFRETFEFDTYPAVGKALLAHSTGAIMNSCNPISANVSVGYAPANVFFNVWAITAEYWTPNVYEPIHHIGNIALACVFSSAAFICVLTFPIAHFAVRPILRLQAAVDHTVTSSMYQDTSGGRQGSEVKSATDEDGEENGDIGRSLDRDTGTYIGTIPFRIPSVVAQKMRPLLTDELTALTTTFNEMARELQMQYEHLEDRVRERTRELEALKVQAEAANEAKSLFIANITHELRTPLNGILGMTSILLSEAEPLKVHKSLRLIYNCGELLLRLLTDLLNFSHNHFGNATLENKEFTMVEIVSQLEAIFHEQAVTASVNLMIRLLPTGIENMLLLGDANRILQIIINLISNSLKFTQANGFVDVRVICLSVNDDHVANLRQVIDHIESDSHGPKKSTVINKCVSKYADPLQMATTSVITDKPSADKVSDMLPHPTILNNTSSMDSLHENMSGPYLLFEFQVEDDGPGIPHILQSHIFEPFIQGDQALSKKRGGMGLGLSICKQLAELLGGTIELESVEGKGSTFTFRVQLRCVSILATPLVEKPPTFSSNGAGQSKGWAPHLSSVQLYGNSQTDSTTGSCTISKASTWEFLDVNQSSSSESQIRDSTMISQISSSSSNALASGDLAKADASQQLEKYILVVEDNTVNQHVISRMLHLEKISRVELAKDGYEAVEIVRNSIGLGRHFDVILMDVQMPNMDGIEATRIIRSELNYRYPIVALTAFADESNVKKCMRVGMDSFLAKPLKREQLHAILEKYCNHTLDESPQSGFQV</sequence>
<proteinExistence type="predicted"/>
<comment type="caution">
    <text evidence="1">The sequence shown here is derived from an EMBL/GenBank/DDBJ whole genome shotgun (WGS) entry which is preliminary data.</text>
</comment>
<gene>
    <name evidence="1" type="ORF">V1525DRAFT_380372</name>
</gene>
<dbReference type="EMBL" id="MU971398">
    <property type="protein sequence ID" value="KAK9236032.1"/>
    <property type="molecule type" value="Genomic_DNA"/>
</dbReference>
<reference evidence="2" key="1">
    <citation type="journal article" date="2024" name="Front. Bioeng. Biotechnol.">
        <title>Genome-scale model development and genomic sequencing of the oleaginous clade Lipomyces.</title>
        <authorList>
            <person name="Czajka J.J."/>
            <person name="Han Y."/>
            <person name="Kim J."/>
            <person name="Mondo S.J."/>
            <person name="Hofstad B.A."/>
            <person name="Robles A."/>
            <person name="Haridas S."/>
            <person name="Riley R."/>
            <person name="LaButti K."/>
            <person name="Pangilinan J."/>
            <person name="Andreopoulos W."/>
            <person name="Lipzen A."/>
            <person name="Yan J."/>
            <person name="Wang M."/>
            <person name="Ng V."/>
            <person name="Grigoriev I.V."/>
            <person name="Spatafora J.W."/>
            <person name="Magnuson J.K."/>
            <person name="Baker S.E."/>
            <person name="Pomraning K.R."/>
        </authorList>
    </citation>
    <scope>NUCLEOTIDE SEQUENCE [LARGE SCALE GENOMIC DNA]</scope>
    <source>
        <strain evidence="2">CBS 7786</strain>
    </source>
</reference>
<dbReference type="Proteomes" id="UP001433508">
    <property type="component" value="Unassembled WGS sequence"/>
</dbReference>
<keyword evidence="2" id="KW-1185">Reference proteome</keyword>
<organism evidence="1 2">
    <name type="scientific">Lipomyces kononenkoae</name>
    <name type="common">Yeast</name>
    <dbReference type="NCBI Taxonomy" id="34357"/>
    <lineage>
        <taxon>Eukaryota</taxon>
        <taxon>Fungi</taxon>
        <taxon>Dikarya</taxon>
        <taxon>Ascomycota</taxon>
        <taxon>Saccharomycotina</taxon>
        <taxon>Lipomycetes</taxon>
        <taxon>Lipomycetales</taxon>
        <taxon>Lipomycetaceae</taxon>
        <taxon>Lipomyces</taxon>
    </lineage>
</organism>
<name>A0ACC3SZ12_LIPKO</name>
<accession>A0ACC3SZ12</accession>